<feature type="transmembrane region" description="Helical" evidence="9">
    <location>
        <begin position="264"/>
        <end position="282"/>
    </location>
</feature>
<dbReference type="PANTHER" id="PTHR11795">
    <property type="entry name" value="BRANCHED-CHAIN AMINO ACID TRANSPORT SYSTEM PERMEASE PROTEIN LIVH"/>
    <property type="match status" value="1"/>
</dbReference>
<dbReference type="InterPro" id="IPR001851">
    <property type="entry name" value="ABC_transp_permease"/>
</dbReference>
<keyword evidence="11" id="KW-1185">Reference proteome</keyword>
<evidence type="ECO:0000256" key="3">
    <source>
        <dbReference type="ARBA" id="ARBA00022475"/>
    </source>
</evidence>
<feature type="transmembrane region" description="Helical" evidence="9">
    <location>
        <begin position="187"/>
        <end position="212"/>
    </location>
</feature>
<evidence type="ECO:0000256" key="6">
    <source>
        <dbReference type="ARBA" id="ARBA00022989"/>
    </source>
</evidence>
<evidence type="ECO:0000313" key="10">
    <source>
        <dbReference type="EMBL" id="MDW5594246.1"/>
    </source>
</evidence>
<evidence type="ECO:0000256" key="1">
    <source>
        <dbReference type="ARBA" id="ARBA00004651"/>
    </source>
</evidence>
<comment type="caution">
    <text evidence="10">The sequence shown here is derived from an EMBL/GenBank/DDBJ whole genome shotgun (WGS) entry which is preliminary data.</text>
</comment>
<evidence type="ECO:0000256" key="5">
    <source>
        <dbReference type="ARBA" id="ARBA00022970"/>
    </source>
</evidence>
<keyword evidence="3" id="KW-1003">Cell membrane</keyword>
<feature type="transmembrane region" description="Helical" evidence="9">
    <location>
        <begin position="30"/>
        <end position="50"/>
    </location>
</feature>
<evidence type="ECO:0000256" key="7">
    <source>
        <dbReference type="ARBA" id="ARBA00023136"/>
    </source>
</evidence>
<sequence length="290" mass="30005">MSLLVTALAIGSVYALVALAYNVIYLTTNMFNFAQGGVIAVASLIAYSALSEWGLGLLPTLLLCGVAGLLITGVQYYVSVLPVTARAPKEGEIWLVSTVGAFVMIEAGAQLIWGSEPVGTQIPTLDDLVWLGDGSVKVAAFVAIGSAILATVGLDLWYGVTRLGKIFRATAADADAAEVRGIDTRRVAVASFAIAGVLAGIAGLIILPLTFARADLGSLLVIKAFVAMAIGGFGSIRGALLGGWSIGLVETYGAQWVGAQYEPILVFVLLIAVLLVLPRGVFGPPEGRQV</sequence>
<dbReference type="Proteomes" id="UP001284601">
    <property type="component" value="Unassembled WGS sequence"/>
</dbReference>
<dbReference type="RefSeq" id="WP_318596517.1">
    <property type="nucleotide sequence ID" value="NZ_JAWSTH010000014.1"/>
</dbReference>
<evidence type="ECO:0000313" key="11">
    <source>
        <dbReference type="Proteomes" id="UP001284601"/>
    </source>
</evidence>
<keyword evidence="4 9" id="KW-0812">Transmembrane</keyword>
<evidence type="ECO:0000256" key="2">
    <source>
        <dbReference type="ARBA" id="ARBA00022448"/>
    </source>
</evidence>
<dbReference type="CDD" id="cd06582">
    <property type="entry name" value="TM_PBP1_LivH_like"/>
    <property type="match status" value="1"/>
</dbReference>
<organism evidence="10 11">
    <name type="scientific">Conexibacter stalactiti</name>
    <dbReference type="NCBI Taxonomy" id="1940611"/>
    <lineage>
        <taxon>Bacteria</taxon>
        <taxon>Bacillati</taxon>
        <taxon>Actinomycetota</taxon>
        <taxon>Thermoleophilia</taxon>
        <taxon>Solirubrobacterales</taxon>
        <taxon>Conexibacteraceae</taxon>
        <taxon>Conexibacter</taxon>
    </lineage>
</organism>
<name>A0ABU4HLR8_9ACTN</name>
<feature type="transmembrane region" description="Helical" evidence="9">
    <location>
        <begin position="93"/>
        <end position="113"/>
    </location>
</feature>
<comment type="similarity">
    <text evidence="8">Belongs to the binding-protein-dependent transport system permease family. LivHM subfamily.</text>
</comment>
<dbReference type="PANTHER" id="PTHR11795:SF445">
    <property type="entry name" value="AMINO ACID ABC TRANSPORTER PERMEASE PROTEIN"/>
    <property type="match status" value="1"/>
</dbReference>
<keyword evidence="5" id="KW-0029">Amino-acid transport</keyword>
<keyword evidence="7 9" id="KW-0472">Membrane</keyword>
<keyword evidence="2" id="KW-0813">Transport</keyword>
<comment type="subcellular location">
    <subcellularLocation>
        <location evidence="1">Cell membrane</location>
        <topology evidence="1">Multi-pass membrane protein</topology>
    </subcellularLocation>
</comment>
<feature type="transmembrane region" description="Helical" evidence="9">
    <location>
        <begin position="57"/>
        <end position="78"/>
    </location>
</feature>
<evidence type="ECO:0000256" key="8">
    <source>
        <dbReference type="ARBA" id="ARBA00037998"/>
    </source>
</evidence>
<evidence type="ECO:0000256" key="9">
    <source>
        <dbReference type="SAM" id="Phobius"/>
    </source>
</evidence>
<gene>
    <name evidence="10" type="ORF">R7226_07860</name>
</gene>
<keyword evidence="6 9" id="KW-1133">Transmembrane helix</keyword>
<protein>
    <submittedName>
        <fullName evidence="10">Branched-chain amino acid ABC transporter permease</fullName>
    </submittedName>
</protein>
<dbReference type="EMBL" id="JAWSTH010000014">
    <property type="protein sequence ID" value="MDW5594246.1"/>
    <property type="molecule type" value="Genomic_DNA"/>
</dbReference>
<feature type="transmembrane region" description="Helical" evidence="9">
    <location>
        <begin position="224"/>
        <end position="244"/>
    </location>
</feature>
<dbReference type="InterPro" id="IPR052157">
    <property type="entry name" value="BCAA_transport_permease"/>
</dbReference>
<proteinExistence type="inferred from homology"/>
<dbReference type="Pfam" id="PF02653">
    <property type="entry name" value="BPD_transp_2"/>
    <property type="match status" value="1"/>
</dbReference>
<reference evidence="11" key="1">
    <citation type="submission" date="2023-07" db="EMBL/GenBank/DDBJ databases">
        <title>Conexibacter stalactiti sp. nov., isolated from stalactites in a lava cave and emended description of the genus Conexibacter.</title>
        <authorList>
            <person name="Lee S.D."/>
        </authorList>
    </citation>
    <scope>NUCLEOTIDE SEQUENCE [LARGE SCALE GENOMIC DNA]</scope>
    <source>
        <strain evidence="11">KCTC 39840</strain>
    </source>
</reference>
<feature type="transmembrane region" description="Helical" evidence="9">
    <location>
        <begin position="134"/>
        <end position="158"/>
    </location>
</feature>
<evidence type="ECO:0000256" key="4">
    <source>
        <dbReference type="ARBA" id="ARBA00022692"/>
    </source>
</evidence>
<accession>A0ABU4HLR8</accession>